<dbReference type="Pfam" id="PF16360">
    <property type="entry name" value="GTP-bdg_M"/>
    <property type="match status" value="1"/>
</dbReference>
<evidence type="ECO:0000256" key="1">
    <source>
        <dbReference type="ARBA" id="ARBA00022490"/>
    </source>
</evidence>
<dbReference type="PROSITE" id="PS51705">
    <property type="entry name" value="G_HFLX"/>
    <property type="match status" value="1"/>
</dbReference>
<dbReference type="InterPro" id="IPR016496">
    <property type="entry name" value="GTPase_HflX"/>
</dbReference>
<accession>A0A6G8JK19</accession>
<keyword evidence="9" id="KW-0175">Coiled coil</keyword>
<evidence type="ECO:0000313" key="12">
    <source>
        <dbReference type="Proteomes" id="UP000501366"/>
    </source>
</evidence>
<gene>
    <name evidence="6" type="primary">hflX</name>
    <name evidence="11" type="ORF">A4G16_08590</name>
</gene>
<dbReference type="GO" id="GO:0003924">
    <property type="term" value="F:GTPase activity"/>
    <property type="evidence" value="ECO:0007669"/>
    <property type="project" value="UniProtKB-UniRule"/>
</dbReference>
<dbReference type="GO" id="GO:0046872">
    <property type="term" value="F:metal ion binding"/>
    <property type="evidence" value="ECO:0007669"/>
    <property type="project" value="UniProtKB-KW"/>
</dbReference>
<dbReference type="HAMAP" id="MF_00900">
    <property type="entry name" value="GTPase_HflX"/>
    <property type="match status" value="1"/>
</dbReference>
<protein>
    <recommendedName>
        <fullName evidence="6">GTPase HflX</fullName>
    </recommendedName>
    <alternativeName>
        <fullName evidence="6">GTP-binding protein HflX</fullName>
    </alternativeName>
</protein>
<feature type="binding site" evidence="7">
    <location>
        <begin position="233"/>
        <end position="240"/>
    </location>
    <ligand>
        <name>GTP</name>
        <dbReference type="ChEBI" id="CHEBI:37565"/>
    </ligand>
</feature>
<organism evidence="11 12">
    <name type="scientific">Mannheimia granulomatis</name>
    <dbReference type="NCBI Taxonomy" id="85402"/>
    <lineage>
        <taxon>Bacteria</taxon>
        <taxon>Pseudomonadati</taxon>
        <taxon>Pseudomonadota</taxon>
        <taxon>Gammaproteobacteria</taxon>
        <taxon>Pasteurellales</taxon>
        <taxon>Pasteurellaceae</taxon>
        <taxon>Mannheimia</taxon>
    </lineage>
</organism>
<reference evidence="11 12" key="1">
    <citation type="submission" date="2016-03" db="EMBL/GenBank/DDBJ databases">
        <authorList>
            <person name="Bojesen A.M."/>
            <person name="Planet P."/>
            <person name="Hansen M.J."/>
        </authorList>
    </citation>
    <scope>NUCLEOTIDE SEQUENCE [LARGE SCALE GENOMIC DNA]</scope>
    <source>
        <strain evidence="11 12">B 234/94</strain>
    </source>
</reference>
<keyword evidence="2 8" id="KW-0479">Metal-binding</keyword>
<comment type="cofactor">
    <cofactor evidence="8">
        <name>Mg(2+)</name>
        <dbReference type="ChEBI" id="CHEBI:18420"/>
    </cofactor>
</comment>
<feature type="binding site" evidence="7">
    <location>
        <begin position="372"/>
        <end position="374"/>
    </location>
    <ligand>
        <name>GTP</name>
        <dbReference type="ChEBI" id="CHEBI:37565"/>
    </ligand>
</feature>
<sequence>MLNESLPNSEEDSAFGFALSEASQISAINTQTEHEKDKAILVHLYLGQHKDVENLLEFKTLAESAGVEVLATLTTSRQSPHIKYYVGQGKAEEIAEAVESLGATVVLVNHQLSPAQARNLQSLCGCRVVDRTGLILDIFAQRARSHEGKLQVELAQLRHLSTRLVRRVTNQDQQKGGSVGLRGPGETQLETDRRLIKVRIQQLLNRLEKVNKQRNQNRKTRQKADIPTVSLVGYTNAGKSTLFNAITNAGVYAADQLFATLDPTLRRIQVKDVGTTILADTVGFIRFLPHDLVSAFKSTLQETTEATLLLHVIDGADDRKNENIGAVNQVLDEIGALDIPTLLVFNKVDKLSGIEPHIERNNEGIPTAVYLSAQENQGIELLFQAIQERLRQQLVNETLLLPVTAGAIYTQFKAENCIKAEHFNDFGERIVQIEVNEVQWNKWLKQFPELTEYAELAKWDN</sequence>
<dbReference type="InterPro" id="IPR006073">
    <property type="entry name" value="GTP-bd"/>
</dbReference>
<evidence type="ECO:0000256" key="2">
    <source>
        <dbReference type="ARBA" id="ARBA00022723"/>
    </source>
</evidence>
<dbReference type="Gene3D" id="3.40.50.300">
    <property type="entry name" value="P-loop containing nucleotide triphosphate hydrolases"/>
    <property type="match status" value="1"/>
</dbReference>
<dbReference type="FunFam" id="3.40.50.11060:FF:000001">
    <property type="entry name" value="GTPase HflX"/>
    <property type="match status" value="1"/>
</dbReference>
<dbReference type="EMBL" id="CP015030">
    <property type="protein sequence ID" value="QIM67416.1"/>
    <property type="molecule type" value="Genomic_DNA"/>
</dbReference>
<dbReference type="Gene3D" id="3.40.50.11060">
    <property type="entry name" value="GTPase HflX, N-terminal domain"/>
    <property type="match status" value="1"/>
</dbReference>
<dbReference type="InterPro" id="IPR030394">
    <property type="entry name" value="G_HFLX_dom"/>
</dbReference>
<dbReference type="InterPro" id="IPR027417">
    <property type="entry name" value="P-loop_NTPase"/>
</dbReference>
<dbReference type="GO" id="GO:0005737">
    <property type="term" value="C:cytoplasm"/>
    <property type="evidence" value="ECO:0007669"/>
    <property type="project" value="UniProtKB-SubCell"/>
</dbReference>
<keyword evidence="1 6" id="KW-0963">Cytoplasm</keyword>
<comment type="similarity">
    <text evidence="6">Belongs to the TRAFAC class OBG-HflX-like GTPase superfamily. HflX GTPase family.</text>
</comment>
<feature type="binding site" evidence="7">
    <location>
        <begin position="258"/>
        <end position="262"/>
    </location>
    <ligand>
        <name>GTP</name>
        <dbReference type="ChEBI" id="CHEBI:37565"/>
    </ligand>
</feature>
<dbReference type="FunFam" id="3.40.50.300:FF:000173">
    <property type="entry name" value="GTPase HflX"/>
    <property type="match status" value="1"/>
</dbReference>
<comment type="function">
    <text evidence="6">GTPase that associates with the 50S ribosomal subunit and may have a role during protein synthesis or ribosome biogenesis.</text>
</comment>
<feature type="binding site" evidence="8">
    <location>
        <position position="240"/>
    </location>
    <ligand>
        <name>Mg(2+)</name>
        <dbReference type="ChEBI" id="CHEBI:18420"/>
    </ligand>
</feature>
<dbReference type="Pfam" id="PF13167">
    <property type="entry name" value="GTP-bdg_N"/>
    <property type="match status" value="1"/>
</dbReference>
<keyword evidence="5 6" id="KW-0342">GTP-binding</keyword>
<dbReference type="GO" id="GO:0005525">
    <property type="term" value="F:GTP binding"/>
    <property type="evidence" value="ECO:0007669"/>
    <property type="project" value="UniProtKB-UniRule"/>
</dbReference>
<comment type="subcellular location">
    <subcellularLocation>
        <location evidence="6">Cytoplasm</location>
    </subcellularLocation>
    <text evidence="6">May associate with membranes.</text>
</comment>
<evidence type="ECO:0000256" key="8">
    <source>
        <dbReference type="PIRSR" id="PIRSR006809-2"/>
    </source>
</evidence>
<evidence type="ECO:0000259" key="10">
    <source>
        <dbReference type="PROSITE" id="PS51705"/>
    </source>
</evidence>
<evidence type="ECO:0000313" key="11">
    <source>
        <dbReference type="EMBL" id="QIM67416.1"/>
    </source>
</evidence>
<dbReference type="KEGG" id="mgra:A4G16_08590"/>
<feature type="binding site" evidence="7">
    <location>
        <begin position="280"/>
        <end position="283"/>
    </location>
    <ligand>
        <name>GTP</name>
        <dbReference type="ChEBI" id="CHEBI:37565"/>
    </ligand>
</feature>
<feature type="coiled-coil region" evidence="9">
    <location>
        <begin position="193"/>
        <end position="220"/>
    </location>
</feature>
<dbReference type="AlphaFoldDB" id="A0A6G8JK19"/>
<dbReference type="InterPro" id="IPR042108">
    <property type="entry name" value="GTPase_HflX_N_sf"/>
</dbReference>
<dbReference type="SUPFAM" id="SSF52540">
    <property type="entry name" value="P-loop containing nucleoside triphosphate hydrolases"/>
    <property type="match status" value="1"/>
</dbReference>
<dbReference type="Pfam" id="PF01926">
    <property type="entry name" value="MMR_HSR1"/>
    <property type="match status" value="1"/>
</dbReference>
<dbReference type="NCBIfam" id="TIGR03156">
    <property type="entry name" value="GTP_HflX"/>
    <property type="match status" value="1"/>
</dbReference>
<dbReference type="InterPro" id="IPR032305">
    <property type="entry name" value="GTP-bd_M"/>
</dbReference>
<dbReference type="InterPro" id="IPR025121">
    <property type="entry name" value="GTPase_HflX_N"/>
</dbReference>
<feature type="domain" description="Hflx-type G" evidence="10">
    <location>
        <begin position="227"/>
        <end position="394"/>
    </location>
</feature>
<dbReference type="PRINTS" id="PR00326">
    <property type="entry name" value="GTP1OBG"/>
</dbReference>
<evidence type="ECO:0000256" key="7">
    <source>
        <dbReference type="PIRSR" id="PIRSR006809-1"/>
    </source>
</evidence>
<dbReference type="Gene3D" id="6.10.250.2860">
    <property type="match status" value="1"/>
</dbReference>
<dbReference type="NCBIfam" id="NF008280">
    <property type="entry name" value="PRK11058.1"/>
    <property type="match status" value="1"/>
</dbReference>
<proteinExistence type="inferred from homology"/>
<dbReference type="Proteomes" id="UP000501366">
    <property type="component" value="Chromosome"/>
</dbReference>
<evidence type="ECO:0000256" key="6">
    <source>
        <dbReference type="HAMAP-Rule" id="MF_00900"/>
    </source>
</evidence>
<evidence type="ECO:0000256" key="5">
    <source>
        <dbReference type="ARBA" id="ARBA00023134"/>
    </source>
</evidence>
<evidence type="ECO:0000256" key="3">
    <source>
        <dbReference type="ARBA" id="ARBA00022741"/>
    </source>
</evidence>
<dbReference type="CDD" id="cd01878">
    <property type="entry name" value="HflX"/>
    <property type="match status" value="1"/>
</dbReference>
<name>A0A6G8JK19_9PAST</name>
<comment type="subunit">
    <text evidence="6">Monomer. Associates with the 50S ribosomal subunit.</text>
</comment>
<dbReference type="RefSeq" id="WP_165889549.1">
    <property type="nucleotide sequence ID" value="NZ_CP015030.1"/>
</dbReference>
<feature type="binding site" evidence="8">
    <location>
        <position position="260"/>
    </location>
    <ligand>
        <name>Mg(2+)</name>
        <dbReference type="ChEBI" id="CHEBI:18420"/>
    </ligand>
</feature>
<feature type="binding site" evidence="7">
    <location>
        <begin position="346"/>
        <end position="349"/>
    </location>
    <ligand>
        <name>GTP</name>
        <dbReference type="ChEBI" id="CHEBI:37565"/>
    </ligand>
</feature>
<keyword evidence="4 8" id="KW-0460">Magnesium</keyword>
<evidence type="ECO:0000256" key="4">
    <source>
        <dbReference type="ARBA" id="ARBA00022842"/>
    </source>
</evidence>
<keyword evidence="3 6" id="KW-0547">Nucleotide-binding</keyword>
<evidence type="ECO:0000256" key="9">
    <source>
        <dbReference type="SAM" id="Coils"/>
    </source>
</evidence>
<dbReference type="GO" id="GO:0043022">
    <property type="term" value="F:ribosome binding"/>
    <property type="evidence" value="ECO:0007669"/>
    <property type="project" value="TreeGrafter"/>
</dbReference>
<dbReference type="PANTHER" id="PTHR10229">
    <property type="entry name" value="GTP-BINDING PROTEIN HFLX"/>
    <property type="match status" value="1"/>
</dbReference>
<dbReference type="PANTHER" id="PTHR10229:SF0">
    <property type="entry name" value="GTP-BINDING PROTEIN 6-RELATED"/>
    <property type="match status" value="1"/>
</dbReference>
<dbReference type="PIRSF" id="PIRSF006809">
    <property type="entry name" value="GTP-binding_hflX_prd"/>
    <property type="match status" value="1"/>
</dbReference>